<dbReference type="Proteomes" id="UP000008075">
    <property type="component" value="Chromosome"/>
</dbReference>
<dbReference type="EMBL" id="FN667742">
    <property type="protein sequence ID" value="CBJ92315.1"/>
    <property type="molecule type" value="Genomic_DNA"/>
</dbReference>
<reference evidence="1 2" key="1">
    <citation type="journal article" date="2011" name="PLoS ONE">
        <title>The entomopathogenic bacterial endosymbionts xenorhabdus and photorhabdus: convergent lifestyles from divergent genomes.</title>
        <authorList>
            <person name="Chaston J.M."/>
            <person name="Suen G."/>
            <person name="Tucker S.L."/>
            <person name="Andersen A.W."/>
            <person name="Bhasin A."/>
            <person name="Bode E."/>
            <person name="Bode H.B."/>
            <person name="Brachmann A.O."/>
            <person name="Cowles C.E."/>
            <person name="Cowles K.N."/>
            <person name="Darby C."/>
            <person name="de Leon L."/>
            <person name="Drace K."/>
            <person name="Du Z."/>
            <person name="Givaudan A."/>
            <person name="Herbert Tran E.E."/>
            <person name="Jewell K.A."/>
            <person name="Knack J.J."/>
            <person name="Krasomil-Osterfeld K.C."/>
            <person name="Kukor R."/>
            <person name="Lanois A."/>
            <person name="Latreille P."/>
            <person name="Leimgruber N.K."/>
            <person name="Lipke C.M."/>
            <person name="Liu R."/>
            <person name="Lu X."/>
            <person name="Martens E.C."/>
            <person name="Marri P.R."/>
            <person name="Medigue C."/>
            <person name="Menard M.L."/>
            <person name="Miller N.M."/>
            <person name="Morales-Soto N."/>
            <person name="Norton S."/>
            <person name="Ogier J.C."/>
            <person name="Orchard S.S."/>
            <person name="Park D."/>
            <person name="Park Y."/>
            <person name="Qurollo B.A."/>
            <person name="Sugar D.R."/>
            <person name="Richards G.R."/>
            <person name="Rouy Z."/>
            <person name="Slominski B."/>
            <person name="Slominski K."/>
            <person name="Snyder H."/>
            <person name="Tjaden B.C."/>
            <person name="van der Hoeven R."/>
            <person name="Welch R.D."/>
            <person name="Wheeler C."/>
            <person name="Xiang B."/>
            <person name="Barbazuk B."/>
            <person name="Gaudriault S."/>
            <person name="Goodner B."/>
            <person name="Slater S.C."/>
            <person name="Forst S."/>
            <person name="Goldman B.S."/>
            <person name="Goodrich-Blair H."/>
        </authorList>
    </citation>
    <scope>NUCLEOTIDE SEQUENCE [LARGE SCALE GENOMIC DNA]</scope>
    <source>
        <strain evidence="2">ATCC 19061 / DSM 3370 / CCUG 14189 / LMG 1036 / NCIMB 9965 / AN6</strain>
    </source>
</reference>
<organism evidence="1 2">
    <name type="scientific">Xenorhabdus nematophila (strain ATCC 19061 / DSM 3370 / CCUG 14189 / LMG 1036 / NCIMB 9965 / AN6)</name>
    <dbReference type="NCBI Taxonomy" id="406817"/>
    <lineage>
        <taxon>Bacteria</taxon>
        <taxon>Pseudomonadati</taxon>
        <taxon>Pseudomonadota</taxon>
        <taxon>Gammaproteobacteria</taxon>
        <taxon>Enterobacterales</taxon>
        <taxon>Morganellaceae</taxon>
        <taxon>Xenorhabdus</taxon>
    </lineage>
</organism>
<gene>
    <name evidence="1" type="ordered locus">XNC1_4293</name>
</gene>
<proteinExistence type="predicted"/>
<sequence>MLARGIKPSQITAEIGCSLRVIYNWVPVIVNIVGTLEFKQPVFLAQDSGPLCPPIASFLCCATSVPDV</sequence>
<dbReference type="HOGENOM" id="CLU_2793118_0_0_6"/>
<accession>D3VE64</accession>
<protein>
    <submittedName>
        <fullName evidence="1">Uncharacterized protein</fullName>
    </submittedName>
</protein>
<dbReference type="AlphaFoldDB" id="D3VE64"/>
<evidence type="ECO:0000313" key="2">
    <source>
        <dbReference type="Proteomes" id="UP000008075"/>
    </source>
</evidence>
<keyword evidence="2" id="KW-1185">Reference proteome</keyword>
<evidence type="ECO:0000313" key="1">
    <source>
        <dbReference type="EMBL" id="CBJ92315.1"/>
    </source>
</evidence>
<dbReference type="KEGG" id="xne:XNC1_4293"/>
<name>D3VE64_XENNA</name>